<dbReference type="Proteomes" id="UP000005801">
    <property type="component" value="Unassembled WGS sequence"/>
</dbReference>
<dbReference type="RefSeq" id="WP_006974371.1">
    <property type="nucleotide sequence ID" value="NZ_ABCS01000064.1"/>
</dbReference>
<gene>
    <name evidence="1" type="ORF">PPSIR1_00982</name>
</gene>
<organism evidence="1 2">
    <name type="scientific">Plesiocystis pacifica SIR-1</name>
    <dbReference type="NCBI Taxonomy" id="391625"/>
    <lineage>
        <taxon>Bacteria</taxon>
        <taxon>Pseudomonadati</taxon>
        <taxon>Myxococcota</taxon>
        <taxon>Polyangia</taxon>
        <taxon>Nannocystales</taxon>
        <taxon>Nannocystaceae</taxon>
        <taxon>Plesiocystis</taxon>
    </lineage>
</organism>
<dbReference type="EMBL" id="ABCS01000064">
    <property type="protein sequence ID" value="EDM76489.1"/>
    <property type="molecule type" value="Genomic_DNA"/>
</dbReference>
<evidence type="ECO:0000313" key="2">
    <source>
        <dbReference type="Proteomes" id="UP000005801"/>
    </source>
</evidence>
<accession>A6GCD0</accession>
<protein>
    <submittedName>
        <fullName evidence="1">Uncharacterized protein</fullName>
    </submittedName>
</protein>
<proteinExistence type="predicted"/>
<dbReference type="STRING" id="391625.PPSIR1_00982"/>
<evidence type="ECO:0000313" key="1">
    <source>
        <dbReference type="EMBL" id="EDM76489.1"/>
    </source>
</evidence>
<keyword evidence="2" id="KW-1185">Reference proteome</keyword>
<name>A6GCD0_9BACT</name>
<reference evidence="1 2" key="1">
    <citation type="submission" date="2007-06" db="EMBL/GenBank/DDBJ databases">
        <authorList>
            <person name="Shimkets L."/>
            <person name="Ferriera S."/>
            <person name="Johnson J."/>
            <person name="Kravitz S."/>
            <person name="Beeson K."/>
            <person name="Sutton G."/>
            <person name="Rogers Y.-H."/>
            <person name="Friedman R."/>
            <person name="Frazier M."/>
            <person name="Venter J.C."/>
        </authorList>
    </citation>
    <scope>NUCLEOTIDE SEQUENCE [LARGE SCALE GENOMIC DNA]</scope>
    <source>
        <strain evidence="1 2">SIR-1</strain>
    </source>
</reference>
<dbReference type="AlphaFoldDB" id="A6GCD0"/>
<sequence length="188" mass="21342">MSAYIELNFRAVGPVAHERAAERLDAIPGVDVIFDHTHPLGLLQRRRLLVEEWACRILVCAQDTQDSRAPDERVADEFDPYRTVQIGGVKHRVPRELRALIDALDAKYRLVESGWLRFSTRYYEAEILEPFTDQLREQLEGKTGHKLELRGGRLHGRVKGAVPTIHTLTGVLRRSGLVHSDALLVGYD</sequence>
<comment type="caution">
    <text evidence="1">The sequence shown here is derived from an EMBL/GenBank/DDBJ whole genome shotgun (WGS) entry which is preliminary data.</text>
</comment>